<comment type="caution">
    <text evidence="11">The sequence shown here is derived from an EMBL/GenBank/DDBJ whole genome shotgun (WGS) entry which is preliminary data.</text>
</comment>
<comment type="subcellular location">
    <subcellularLocation>
        <location evidence="1">Membrane</location>
        <topology evidence="1">Multi-pass membrane protein</topology>
    </subcellularLocation>
</comment>
<keyword evidence="6" id="KW-0443">Lipid metabolism</keyword>
<keyword evidence="4 9" id="KW-0812">Transmembrane</keyword>
<proteinExistence type="inferred from homology"/>
<dbReference type="InterPro" id="IPR044851">
    <property type="entry name" value="Wax_synthase"/>
</dbReference>
<keyword evidence="8" id="KW-0012">Acyltransferase</keyword>
<dbReference type="GO" id="GO:0016020">
    <property type="term" value="C:membrane"/>
    <property type="evidence" value="ECO:0007669"/>
    <property type="project" value="UniProtKB-SubCell"/>
</dbReference>
<evidence type="ECO:0000256" key="1">
    <source>
        <dbReference type="ARBA" id="ARBA00004141"/>
    </source>
</evidence>
<keyword evidence="3" id="KW-0808">Transferase</keyword>
<evidence type="ECO:0000256" key="2">
    <source>
        <dbReference type="ARBA" id="ARBA00007282"/>
    </source>
</evidence>
<dbReference type="PANTHER" id="PTHR31595:SF46">
    <property type="entry name" value="ACYL-COA--STEROL O-ACYLTRANSFERASE 1"/>
    <property type="match status" value="1"/>
</dbReference>
<dbReference type="GO" id="GO:0008374">
    <property type="term" value="F:O-acyltransferase activity"/>
    <property type="evidence" value="ECO:0007669"/>
    <property type="project" value="InterPro"/>
</dbReference>
<evidence type="ECO:0000256" key="5">
    <source>
        <dbReference type="ARBA" id="ARBA00022989"/>
    </source>
</evidence>
<dbReference type="PANTHER" id="PTHR31595">
    <property type="entry name" value="LONG-CHAIN-ALCOHOL O-FATTY-ACYLTRANSFERASE 3-RELATED"/>
    <property type="match status" value="1"/>
</dbReference>
<feature type="domain" description="Wax synthase" evidence="10">
    <location>
        <begin position="35"/>
        <end position="121"/>
    </location>
</feature>
<keyword evidence="12" id="KW-1185">Reference proteome</keyword>
<evidence type="ECO:0000256" key="3">
    <source>
        <dbReference type="ARBA" id="ARBA00022679"/>
    </source>
</evidence>
<dbReference type="InterPro" id="IPR032805">
    <property type="entry name" value="Wax_synthase_dom"/>
</dbReference>
<evidence type="ECO:0000313" key="12">
    <source>
        <dbReference type="Proteomes" id="UP001415857"/>
    </source>
</evidence>
<protein>
    <recommendedName>
        <fullName evidence="10">Wax synthase domain-containing protein</fullName>
    </recommendedName>
</protein>
<dbReference type="AlphaFoldDB" id="A0AAP0NAN0"/>
<evidence type="ECO:0000256" key="4">
    <source>
        <dbReference type="ARBA" id="ARBA00022692"/>
    </source>
</evidence>
<accession>A0AAP0NAN0</accession>
<evidence type="ECO:0000313" key="11">
    <source>
        <dbReference type="EMBL" id="KAK9268220.1"/>
    </source>
</evidence>
<reference evidence="11 12" key="1">
    <citation type="journal article" date="2024" name="Plant J.">
        <title>Genome sequences and population genomics reveal climatic adaptation and genomic divergence between two closely related sweetgum species.</title>
        <authorList>
            <person name="Xu W.Q."/>
            <person name="Ren C.Q."/>
            <person name="Zhang X.Y."/>
            <person name="Comes H.P."/>
            <person name="Liu X.H."/>
            <person name="Li Y.G."/>
            <person name="Kettle C.J."/>
            <person name="Jalonen R."/>
            <person name="Gaisberger H."/>
            <person name="Ma Y.Z."/>
            <person name="Qiu Y.X."/>
        </authorList>
    </citation>
    <scope>NUCLEOTIDE SEQUENCE [LARGE SCALE GENOMIC DNA]</scope>
    <source>
        <strain evidence="11">Hangzhou</strain>
    </source>
</reference>
<dbReference type="EMBL" id="JBBPBK010000016">
    <property type="protein sequence ID" value="KAK9268220.1"/>
    <property type="molecule type" value="Genomic_DNA"/>
</dbReference>
<dbReference type="GO" id="GO:0006629">
    <property type="term" value="P:lipid metabolic process"/>
    <property type="evidence" value="ECO:0007669"/>
    <property type="project" value="UniProtKB-KW"/>
</dbReference>
<dbReference type="Proteomes" id="UP001415857">
    <property type="component" value="Unassembled WGS sequence"/>
</dbReference>
<sequence length="226" mass="25564">MVISILRCLHLYFTLEIMLAMASAPARFLLGLKLEPQFNNPHLSTSLQDFWGKRWNIMVTNILRPTVYNPLFRFSTRLLGPQWAPLPSVFGAFVVSAAMHELIFYYMGRLRPTGMVSCYFILHGKLFDGRFRLPPLVSRPLTVGFVVFSSFRLLVPELIRCNVDVRSFEEYAALGAFVKDIGRTLAFSSFKAMLRAEVASGGIRATGRGVRGDYRLLVNLSALLTY</sequence>
<evidence type="ECO:0000256" key="8">
    <source>
        <dbReference type="ARBA" id="ARBA00023315"/>
    </source>
</evidence>
<gene>
    <name evidence="11" type="ORF">L1049_010663</name>
</gene>
<dbReference type="Pfam" id="PF13813">
    <property type="entry name" value="MBOAT_2"/>
    <property type="match status" value="1"/>
</dbReference>
<keyword evidence="7 9" id="KW-0472">Membrane</keyword>
<keyword evidence="5 9" id="KW-1133">Transmembrane helix</keyword>
<evidence type="ECO:0000259" key="10">
    <source>
        <dbReference type="Pfam" id="PF13813"/>
    </source>
</evidence>
<name>A0AAP0NAN0_LIQFO</name>
<comment type="similarity">
    <text evidence="2">Belongs to the wax synthase family.</text>
</comment>
<feature type="transmembrane region" description="Helical" evidence="9">
    <location>
        <begin position="83"/>
        <end position="107"/>
    </location>
</feature>
<organism evidence="11 12">
    <name type="scientific">Liquidambar formosana</name>
    <name type="common">Formosan gum</name>
    <dbReference type="NCBI Taxonomy" id="63359"/>
    <lineage>
        <taxon>Eukaryota</taxon>
        <taxon>Viridiplantae</taxon>
        <taxon>Streptophyta</taxon>
        <taxon>Embryophyta</taxon>
        <taxon>Tracheophyta</taxon>
        <taxon>Spermatophyta</taxon>
        <taxon>Magnoliopsida</taxon>
        <taxon>eudicotyledons</taxon>
        <taxon>Gunneridae</taxon>
        <taxon>Pentapetalae</taxon>
        <taxon>Saxifragales</taxon>
        <taxon>Altingiaceae</taxon>
        <taxon>Liquidambar</taxon>
    </lineage>
</organism>
<feature type="transmembrane region" description="Helical" evidence="9">
    <location>
        <begin position="12"/>
        <end position="30"/>
    </location>
</feature>
<evidence type="ECO:0000256" key="9">
    <source>
        <dbReference type="SAM" id="Phobius"/>
    </source>
</evidence>
<evidence type="ECO:0000256" key="7">
    <source>
        <dbReference type="ARBA" id="ARBA00023136"/>
    </source>
</evidence>
<evidence type="ECO:0000256" key="6">
    <source>
        <dbReference type="ARBA" id="ARBA00023098"/>
    </source>
</evidence>